<proteinExistence type="predicted"/>
<organism evidence="1 2">
    <name type="scientific">Streptomyces galilaeus</name>
    <dbReference type="NCBI Taxonomy" id="33899"/>
    <lineage>
        <taxon>Bacteria</taxon>
        <taxon>Bacillati</taxon>
        <taxon>Actinomycetota</taxon>
        <taxon>Actinomycetes</taxon>
        <taxon>Kitasatosporales</taxon>
        <taxon>Streptomycetaceae</taxon>
        <taxon>Streptomyces</taxon>
    </lineage>
</organism>
<keyword evidence="2" id="KW-1185">Reference proteome</keyword>
<evidence type="ECO:0008006" key="3">
    <source>
        <dbReference type="Google" id="ProtNLM"/>
    </source>
</evidence>
<gene>
    <name evidence="1" type="ORF">ACKI1S_21790</name>
</gene>
<dbReference type="Proteomes" id="UP001631993">
    <property type="component" value="Unassembled WGS sequence"/>
</dbReference>
<evidence type="ECO:0000313" key="2">
    <source>
        <dbReference type="Proteomes" id="UP001631993"/>
    </source>
</evidence>
<reference evidence="1 2" key="1">
    <citation type="submission" date="2024-12" db="EMBL/GenBank/DDBJ databases">
        <title>Forecasting of Potato common scab and diversities of Pathogenic streptomyces spp. in china.</title>
        <authorList>
            <person name="Handique U."/>
            <person name="Wu J."/>
        </authorList>
    </citation>
    <scope>NUCLEOTIDE SEQUENCE [LARGE SCALE GENOMIC DNA]</scope>
    <source>
        <strain evidence="1 2">ZRIMU1585</strain>
    </source>
</reference>
<accession>A0ABW9IM85</accession>
<sequence length="147" mass="16586">MGASGWEYFVPYREDLEGALQQLRQEVFASGDYYWVNGDDWLPEGERAAPPQSLEELWADELVQESGTHSILDIFRVVGPGDTPDYNTVEPVTAEEARELLGTGKLTRAHVKDFDVFPRSRWVGRCAVLHDESGTPREICFWGHSGD</sequence>
<protein>
    <recommendedName>
        <fullName evidence="3">SMI1/KNR4 family protein</fullName>
    </recommendedName>
</protein>
<dbReference type="RefSeq" id="WP_086771246.1">
    <property type="nucleotide sequence ID" value="NZ_JBJVMW010000007.1"/>
</dbReference>
<dbReference type="EMBL" id="JBJVNE010000010">
    <property type="protein sequence ID" value="MFM9648780.1"/>
    <property type="molecule type" value="Genomic_DNA"/>
</dbReference>
<comment type="caution">
    <text evidence="1">The sequence shown here is derived from an EMBL/GenBank/DDBJ whole genome shotgun (WGS) entry which is preliminary data.</text>
</comment>
<name>A0ABW9IM85_STRGJ</name>
<evidence type="ECO:0000313" key="1">
    <source>
        <dbReference type="EMBL" id="MFM9648780.1"/>
    </source>
</evidence>